<dbReference type="InterPro" id="IPR052404">
    <property type="entry name" value="SPP1-like_terminase"/>
</dbReference>
<dbReference type="InterPro" id="IPR018925">
    <property type="entry name" value="XtmA-like_N"/>
</dbReference>
<dbReference type="STRING" id="29364.SAMN04487772_10240"/>
<dbReference type="Pfam" id="PF03592">
    <property type="entry name" value="Terminase_2"/>
    <property type="match status" value="1"/>
</dbReference>
<proteinExistence type="predicted"/>
<dbReference type="InterPro" id="IPR005335">
    <property type="entry name" value="Terminase_ssu"/>
</dbReference>
<evidence type="ECO:0000313" key="5">
    <source>
        <dbReference type="Proteomes" id="UP000199800"/>
    </source>
</evidence>
<protein>
    <submittedName>
        <fullName evidence="4">Phage terminase small subunit</fullName>
    </submittedName>
</protein>
<evidence type="ECO:0000313" key="4">
    <source>
        <dbReference type="EMBL" id="SES68937.1"/>
    </source>
</evidence>
<dbReference type="EMBL" id="FOHN01000002">
    <property type="protein sequence ID" value="SES68937.1"/>
    <property type="molecule type" value="Genomic_DNA"/>
</dbReference>
<accession>A0A1H9YK15</accession>
<dbReference type="InterPro" id="IPR038713">
    <property type="entry name" value="Terminase_Gp1_N_sf"/>
</dbReference>
<name>A0A1H9YK15_9FIRM</name>
<dbReference type="Proteomes" id="UP000199800">
    <property type="component" value="Unassembled WGS sequence"/>
</dbReference>
<keyword evidence="2" id="KW-0231">Viral genome packaging</keyword>
<gene>
    <name evidence="4" type="ORF">SAMN04487772_10240</name>
</gene>
<evidence type="ECO:0000256" key="2">
    <source>
        <dbReference type="ARBA" id="ARBA00023219"/>
    </source>
</evidence>
<dbReference type="PANTHER" id="PTHR41328:SF3">
    <property type="entry name" value="PBSX PHAGE TERMINASE SMALL SUBUNIT"/>
    <property type="match status" value="1"/>
</dbReference>
<dbReference type="PANTHER" id="PTHR41328">
    <property type="entry name" value="TERMINASE SMALL SUBUNIT-RELATED"/>
    <property type="match status" value="1"/>
</dbReference>
<reference evidence="4 5" key="1">
    <citation type="submission" date="2016-10" db="EMBL/GenBank/DDBJ databases">
        <authorList>
            <person name="de Groot N.N."/>
        </authorList>
    </citation>
    <scope>NUCLEOTIDE SEQUENCE [LARGE SCALE GENOMIC DNA]</scope>
    <source>
        <strain evidence="4 5">DSM 1801</strain>
    </source>
</reference>
<dbReference type="GO" id="GO:0051276">
    <property type="term" value="P:chromosome organization"/>
    <property type="evidence" value="ECO:0007669"/>
    <property type="project" value="InterPro"/>
</dbReference>
<dbReference type="RefSeq" id="WP_177180571.1">
    <property type="nucleotide sequence ID" value="NZ_FOHN01000002.1"/>
</dbReference>
<keyword evidence="1" id="KW-1188">Viral release from host cell</keyword>
<keyword evidence="5" id="KW-1185">Reference proteome</keyword>
<organism evidence="4 5">
    <name type="scientific">[Clostridium] polysaccharolyticum</name>
    <dbReference type="NCBI Taxonomy" id="29364"/>
    <lineage>
        <taxon>Bacteria</taxon>
        <taxon>Bacillati</taxon>
        <taxon>Bacillota</taxon>
        <taxon>Clostridia</taxon>
        <taxon>Lachnospirales</taxon>
        <taxon>Lachnospiraceae</taxon>
    </lineage>
</organism>
<dbReference type="AlphaFoldDB" id="A0A1H9YK15"/>
<dbReference type="Gene3D" id="1.10.10.1400">
    <property type="entry name" value="Terminase, small subunit, N-terminal DNA-binding domain, HTH motif"/>
    <property type="match status" value="1"/>
</dbReference>
<evidence type="ECO:0000256" key="1">
    <source>
        <dbReference type="ARBA" id="ARBA00022612"/>
    </source>
</evidence>
<sequence length="275" mass="31374">MARKQNPLKEEARQMYKAGKQLIDIAKQLSKPEGTIRRWKCEGKWDADPNTVIANVQNKKNERSKKVSDGTKETMSNSDLTEKEKLFCLYYIKTFNATQSYINAFGSCYNTANAEGYKMLVKPCVKTEIDRLKEIKRQNIVADASDIVDLQMRIAFSDMGNYARFDGDCVLLENSKNTDTQLIKEVKVDSKGGMSVVLQDKQQAINWLTKFFELFPSDRRKDEFASKKLELEMLKIELSQKDDVPSEQEDDGFLECLNATAGDVWKDDNDGNNGI</sequence>
<feature type="domain" description="PBSX phage terminase small subunit-like N-terminal" evidence="3">
    <location>
        <begin position="1"/>
        <end position="52"/>
    </location>
</feature>
<dbReference type="Pfam" id="PF10668">
    <property type="entry name" value="Phage_terminase"/>
    <property type="match status" value="1"/>
</dbReference>
<evidence type="ECO:0000259" key="3">
    <source>
        <dbReference type="Pfam" id="PF10668"/>
    </source>
</evidence>